<name>A0A1H8WXK2_9HYPH</name>
<evidence type="ECO:0000313" key="3">
    <source>
        <dbReference type="Proteomes" id="UP000183063"/>
    </source>
</evidence>
<protein>
    <submittedName>
        <fullName evidence="1">Uncharacterized protein</fullName>
    </submittedName>
</protein>
<accession>A0A1H8WXK2</accession>
<reference evidence="3" key="1">
    <citation type="submission" date="2016-10" db="EMBL/GenBank/DDBJ databases">
        <authorList>
            <person name="Wibberg D."/>
        </authorList>
    </citation>
    <scope>NUCLEOTIDE SEQUENCE [LARGE SCALE GENOMIC DNA]</scope>
</reference>
<gene>
    <name evidence="1" type="ORF">RTCCBAU85039_6696</name>
    <name evidence="2" type="ORF">SAMN05216228_108410</name>
</gene>
<evidence type="ECO:0000313" key="1">
    <source>
        <dbReference type="EMBL" id="SEI21656.1"/>
    </source>
</evidence>
<dbReference type="EMBL" id="FNXB01000092">
    <property type="protein sequence ID" value="SEI21656.1"/>
    <property type="molecule type" value="Genomic_DNA"/>
</dbReference>
<dbReference type="Proteomes" id="UP000198939">
    <property type="component" value="Unassembled WGS sequence"/>
</dbReference>
<proteinExistence type="predicted"/>
<organism evidence="1 3">
    <name type="scientific">Rhizobium tibeticum</name>
    <dbReference type="NCBI Taxonomy" id="501024"/>
    <lineage>
        <taxon>Bacteria</taxon>
        <taxon>Pseudomonadati</taxon>
        <taxon>Pseudomonadota</taxon>
        <taxon>Alphaproteobacteria</taxon>
        <taxon>Hyphomicrobiales</taxon>
        <taxon>Rhizobiaceae</taxon>
        <taxon>Rhizobium/Agrobacterium group</taxon>
        <taxon>Rhizobium</taxon>
    </lineage>
</organism>
<dbReference type="Proteomes" id="UP000183063">
    <property type="component" value="Unassembled WGS sequence"/>
</dbReference>
<evidence type="ECO:0000313" key="4">
    <source>
        <dbReference type="Proteomes" id="UP000198939"/>
    </source>
</evidence>
<dbReference type="STRING" id="501024.RTCCBAU85039_6696"/>
<dbReference type="EMBL" id="FOCV01000084">
    <property type="protein sequence ID" value="SEP32339.1"/>
    <property type="molecule type" value="Genomic_DNA"/>
</dbReference>
<sequence length="64" mass="6945">MVTRRTTKRPQSILQAFGKSDEAFAAEDDVGMFEAGIGKAEVLQQMIERLPRDGNAQGGHVGKV</sequence>
<reference evidence="1" key="2">
    <citation type="submission" date="2016-10" db="EMBL/GenBank/DDBJ databases">
        <authorList>
            <person name="de Groot N.N."/>
        </authorList>
    </citation>
    <scope>NUCLEOTIDE SEQUENCE [LARGE SCALE GENOMIC DNA]</scope>
    <source>
        <strain evidence="1">CCBAU85039</strain>
    </source>
</reference>
<dbReference type="AlphaFoldDB" id="A0A1H8WXK2"/>
<evidence type="ECO:0000313" key="2">
    <source>
        <dbReference type="EMBL" id="SEP32339.1"/>
    </source>
</evidence>
<reference evidence="2 4" key="3">
    <citation type="submission" date="2016-10" db="EMBL/GenBank/DDBJ databases">
        <authorList>
            <person name="Varghese N."/>
            <person name="Submissions S."/>
        </authorList>
    </citation>
    <scope>NUCLEOTIDE SEQUENCE [LARGE SCALE GENOMIC DNA]</scope>
    <source>
        <strain evidence="2 4">CGMCC 1.7071</strain>
    </source>
</reference>
<keyword evidence="4" id="KW-1185">Reference proteome</keyword>